<evidence type="ECO:0000256" key="2">
    <source>
        <dbReference type="ARBA" id="ARBA00022741"/>
    </source>
</evidence>
<evidence type="ECO:0000256" key="1">
    <source>
        <dbReference type="ARBA" id="ARBA00022598"/>
    </source>
</evidence>
<dbReference type="PANTHER" id="PTHR11136">
    <property type="entry name" value="FOLYLPOLYGLUTAMATE SYNTHASE-RELATED"/>
    <property type="match status" value="1"/>
</dbReference>
<dbReference type="STRING" id="3708.A0A078GA11"/>
<dbReference type="PaxDb" id="3708-A0A078GA11"/>
<organism evidence="4 5">
    <name type="scientific">Brassica napus</name>
    <name type="common">Rape</name>
    <dbReference type="NCBI Taxonomy" id="3708"/>
    <lineage>
        <taxon>Eukaryota</taxon>
        <taxon>Viridiplantae</taxon>
        <taxon>Streptophyta</taxon>
        <taxon>Embryophyta</taxon>
        <taxon>Tracheophyta</taxon>
        <taxon>Spermatophyta</taxon>
        <taxon>Magnoliopsida</taxon>
        <taxon>eudicotyledons</taxon>
        <taxon>Gunneridae</taxon>
        <taxon>Pentapetalae</taxon>
        <taxon>rosids</taxon>
        <taxon>malvids</taxon>
        <taxon>Brassicales</taxon>
        <taxon>Brassicaceae</taxon>
        <taxon>Brassiceae</taxon>
        <taxon>Brassica</taxon>
    </lineage>
</organism>
<dbReference type="AlphaFoldDB" id="A0A078GA11"/>
<protein>
    <submittedName>
        <fullName evidence="4">BnaC01g38820D protein</fullName>
    </submittedName>
</protein>
<dbReference type="InterPro" id="IPR001645">
    <property type="entry name" value="Folylpolyglutamate_synth"/>
</dbReference>
<gene>
    <name evidence="4" type="primary">BnaC01g38820D</name>
    <name evidence="4" type="ORF">GSBRNA2T00018644001</name>
</gene>
<dbReference type="PANTHER" id="PTHR11136:SF5">
    <property type="entry name" value="FOLYLPOLYGLUTAMATE SYNTHASE, MITOCHONDRIAL"/>
    <property type="match status" value="1"/>
</dbReference>
<reference evidence="4 5" key="1">
    <citation type="journal article" date="2014" name="Science">
        <title>Plant genetics. Early allopolyploid evolution in the post-Neolithic Brassica napus oilseed genome.</title>
        <authorList>
            <person name="Chalhoub B."/>
            <person name="Denoeud F."/>
            <person name="Liu S."/>
            <person name="Parkin I.A."/>
            <person name="Tang H."/>
            <person name="Wang X."/>
            <person name="Chiquet J."/>
            <person name="Belcram H."/>
            <person name="Tong C."/>
            <person name="Samans B."/>
            <person name="Correa M."/>
            <person name="Da Silva C."/>
            <person name="Just J."/>
            <person name="Falentin C."/>
            <person name="Koh C.S."/>
            <person name="Le Clainche I."/>
            <person name="Bernard M."/>
            <person name="Bento P."/>
            <person name="Noel B."/>
            <person name="Labadie K."/>
            <person name="Alberti A."/>
            <person name="Charles M."/>
            <person name="Arnaud D."/>
            <person name="Guo H."/>
            <person name="Daviaud C."/>
            <person name="Alamery S."/>
            <person name="Jabbari K."/>
            <person name="Zhao M."/>
            <person name="Edger P.P."/>
            <person name="Chelaifa H."/>
            <person name="Tack D."/>
            <person name="Lassalle G."/>
            <person name="Mestiri I."/>
            <person name="Schnel N."/>
            <person name="Le Paslier M.C."/>
            <person name="Fan G."/>
            <person name="Renault V."/>
            <person name="Bayer P.E."/>
            <person name="Golicz A.A."/>
            <person name="Manoli S."/>
            <person name="Lee T.H."/>
            <person name="Thi V.H."/>
            <person name="Chalabi S."/>
            <person name="Hu Q."/>
            <person name="Fan C."/>
            <person name="Tollenaere R."/>
            <person name="Lu Y."/>
            <person name="Battail C."/>
            <person name="Shen J."/>
            <person name="Sidebottom C.H."/>
            <person name="Wang X."/>
            <person name="Canaguier A."/>
            <person name="Chauveau A."/>
            <person name="Berard A."/>
            <person name="Deniot G."/>
            <person name="Guan M."/>
            <person name="Liu Z."/>
            <person name="Sun F."/>
            <person name="Lim Y.P."/>
            <person name="Lyons E."/>
            <person name="Town C.D."/>
            <person name="Bancroft I."/>
            <person name="Wang X."/>
            <person name="Meng J."/>
            <person name="Ma J."/>
            <person name="Pires J.C."/>
            <person name="King G.J."/>
            <person name="Brunel D."/>
            <person name="Delourme R."/>
            <person name="Renard M."/>
            <person name="Aury J.M."/>
            <person name="Adams K.L."/>
            <person name="Batley J."/>
            <person name="Snowdon R.J."/>
            <person name="Tost J."/>
            <person name="Edwards D."/>
            <person name="Zhou Y."/>
            <person name="Hua W."/>
            <person name="Sharpe A.G."/>
            <person name="Paterson A.H."/>
            <person name="Guan C."/>
            <person name="Wincker P."/>
        </authorList>
    </citation>
    <scope>NUCLEOTIDE SEQUENCE [LARGE SCALE GENOMIC DNA]</scope>
    <source>
        <strain evidence="5">cv. Darmor-bzh</strain>
    </source>
</reference>
<evidence type="ECO:0000256" key="3">
    <source>
        <dbReference type="ARBA" id="ARBA00022840"/>
    </source>
</evidence>
<proteinExistence type="predicted"/>
<keyword evidence="1" id="KW-0436">Ligase</keyword>
<keyword evidence="5" id="KW-1185">Reference proteome</keyword>
<name>A0A078GA11_BRANA</name>
<dbReference type="Gramene" id="CDY22219">
    <property type="protein sequence ID" value="CDY22219"/>
    <property type="gene ID" value="GSBRNA2T00018644001"/>
</dbReference>
<accession>A0A078GA11</accession>
<keyword evidence="2" id="KW-0547">Nucleotide-binding</keyword>
<dbReference type="Proteomes" id="UP000028999">
    <property type="component" value="Unassembled WGS sequence"/>
</dbReference>
<dbReference type="GO" id="GO:0004326">
    <property type="term" value="F:tetrahydrofolylpolyglutamate synthase activity"/>
    <property type="evidence" value="ECO:0007669"/>
    <property type="project" value="InterPro"/>
</dbReference>
<evidence type="ECO:0000313" key="4">
    <source>
        <dbReference type="EMBL" id="CDY22219.1"/>
    </source>
</evidence>
<evidence type="ECO:0000313" key="5">
    <source>
        <dbReference type="Proteomes" id="UP000028999"/>
    </source>
</evidence>
<sequence>MLIYVNGLLKCGAPLVPFFSHKRESFFNKTTPGCYSLTSVPRDRVYFNSSLRYSSKSIQVVESSVTDMGAKEEKADSAALSSYDDAMDALSTLISRRRGDPPTVGSRDKLEQVVSYLKILGLEDKIKELKVIHVAGTKGKIILFPIFE</sequence>
<keyword evidence="3" id="KW-0067">ATP-binding</keyword>
<dbReference type="EMBL" id="LK032128">
    <property type="protein sequence ID" value="CDY22219.1"/>
    <property type="molecule type" value="Genomic_DNA"/>
</dbReference>
<dbReference type="GO" id="GO:0005524">
    <property type="term" value="F:ATP binding"/>
    <property type="evidence" value="ECO:0007669"/>
    <property type="project" value="UniProtKB-KW"/>
</dbReference>